<gene>
    <name evidence="1" type="ORF">SAMN05192580_2827</name>
</gene>
<keyword evidence="2" id="KW-1185">Reference proteome</keyword>
<dbReference type="Proteomes" id="UP000198824">
    <property type="component" value="Unassembled WGS sequence"/>
</dbReference>
<proteinExistence type="predicted"/>
<dbReference type="PANTHER" id="PTHR35370">
    <property type="entry name" value="CYTOPLASMIC PROTEIN-RELATED-RELATED"/>
    <property type="match status" value="1"/>
</dbReference>
<organism evidence="1 2">
    <name type="scientific">Sphingomonas jatrophae</name>
    <dbReference type="NCBI Taxonomy" id="1166337"/>
    <lineage>
        <taxon>Bacteria</taxon>
        <taxon>Pseudomonadati</taxon>
        <taxon>Pseudomonadota</taxon>
        <taxon>Alphaproteobacteria</taxon>
        <taxon>Sphingomonadales</taxon>
        <taxon>Sphingomonadaceae</taxon>
        <taxon>Sphingomonas</taxon>
    </lineage>
</organism>
<reference evidence="1 2" key="1">
    <citation type="submission" date="2016-10" db="EMBL/GenBank/DDBJ databases">
        <authorList>
            <person name="de Groot N.N."/>
        </authorList>
    </citation>
    <scope>NUCLEOTIDE SEQUENCE [LARGE SCALE GENOMIC DNA]</scope>
    <source>
        <strain evidence="1 2">S5-249</strain>
    </source>
</reference>
<dbReference type="NCBIfam" id="TIGR03359">
    <property type="entry name" value="VI_chp_6"/>
    <property type="match status" value="1"/>
</dbReference>
<dbReference type="EMBL" id="FOZG01000002">
    <property type="protein sequence ID" value="SFS03752.1"/>
    <property type="molecule type" value="Genomic_DNA"/>
</dbReference>
<name>A0A1I6LKE2_9SPHN</name>
<dbReference type="InterPro" id="IPR010272">
    <property type="entry name" value="T6SS_TssF"/>
</dbReference>
<dbReference type="PIRSF" id="PIRSF028304">
    <property type="entry name" value="UCP028304"/>
    <property type="match status" value="1"/>
</dbReference>
<dbReference type="PANTHER" id="PTHR35370:SF1">
    <property type="entry name" value="TYPE VI SECRETION SYSTEM COMPONENT TSSF1"/>
    <property type="match status" value="1"/>
</dbReference>
<dbReference type="AlphaFoldDB" id="A0A1I6LKE2"/>
<evidence type="ECO:0000313" key="2">
    <source>
        <dbReference type="Proteomes" id="UP000198824"/>
    </source>
</evidence>
<sequence>MDPRLLRAYNEELAYLRETAREFGEEHETVAGRLGLKTPTDPDPYVERLMEGVAFLNARVQLKLQDQYPQFTEHLLQAIQPHYLAPTPSIAVVQLEPLDSDPGLAAGVAVPRQTELVAIAEDQGGAPVTFRTGHEVKLWPVKIVEAEYLSSRAAVAAYAGRANVRAEAGLRLRIASTAKVPLANLPISELPVYLDGSEAIPGELYRQIAGESLAVLAGPPGKEAEWRRLDLPRQHGFGDDEALLPAEQRSFRGYRLLSEYFACPERFLFVTLTDLAKGFAKCDEQCDIVILFGRNAPALTGAVEPANLKLFATPAINLFEMQLGRVPVTPFEHEFHIIPDRTRPLDYELFRLTEVKAFGRDNADPRPVAPLYAFGALLYDWRDALFYTTQIRTRRLSTREQRVRRRSDYVGTETWISITAPGEAERLEGINELAVRGLVTNRELPETLTFRGDSHFQLTGFPVTRVRVVRAPTKPRPPMGLNDAAWRVLGHLTPNYATLAPIDRDDPSVLRDHLALYGRQDDPGLRRQIDAVTGVRARMVTRRVPGLDRMAVARGLRITLRLDDAGFDNGRMFLFAAVLEQFLAEFTTVNSFTECVFETPLEGNFARWPPRIGRRHNI</sequence>
<evidence type="ECO:0000313" key="1">
    <source>
        <dbReference type="EMBL" id="SFS03752.1"/>
    </source>
</evidence>
<protein>
    <submittedName>
        <fullName evidence="1">Type VI secretion system protein ImpG</fullName>
    </submittedName>
</protein>
<dbReference type="RefSeq" id="WP_093315561.1">
    <property type="nucleotide sequence ID" value="NZ_FOZG01000002.1"/>
</dbReference>
<dbReference type="Pfam" id="PF05947">
    <property type="entry name" value="T6SS_TssF"/>
    <property type="match status" value="1"/>
</dbReference>
<dbReference type="STRING" id="1166337.SAMN05192580_2827"/>
<dbReference type="OrthoDB" id="9763676at2"/>
<accession>A0A1I6LKE2</accession>